<gene>
    <name evidence="4" type="ORF">A2912_03940</name>
</gene>
<protein>
    <recommendedName>
        <fullName evidence="2">Methyltransferase-like protein 5</fullName>
    </recommendedName>
</protein>
<dbReference type="GO" id="GO:0003676">
    <property type="term" value="F:nucleic acid binding"/>
    <property type="evidence" value="ECO:0007669"/>
    <property type="project" value="InterPro"/>
</dbReference>
<evidence type="ECO:0000259" key="3">
    <source>
        <dbReference type="Pfam" id="PF05175"/>
    </source>
</evidence>
<comment type="caution">
    <text evidence="4">The sequence shown here is derived from an EMBL/GenBank/DDBJ whole genome shotgun (WGS) entry which is preliminary data.</text>
</comment>
<dbReference type="GO" id="GO:0032259">
    <property type="term" value="P:methylation"/>
    <property type="evidence" value="ECO:0007669"/>
    <property type="project" value="InterPro"/>
</dbReference>
<dbReference type="Pfam" id="PF05175">
    <property type="entry name" value="MTS"/>
    <property type="match status" value="1"/>
</dbReference>
<dbReference type="PROSITE" id="PS00092">
    <property type="entry name" value="N6_MTASE"/>
    <property type="match status" value="1"/>
</dbReference>
<dbReference type="AlphaFoldDB" id="A0A1G1YNB6"/>
<name>A0A1G1YNB6_9BACT</name>
<accession>A0A1G1YNB6</accession>
<dbReference type="SUPFAM" id="SSF53335">
    <property type="entry name" value="S-adenosyl-L-methionine-dependent methyltransferases"/>
    <property type="match status" value="1"/>
</dbReference>
<dbReference type="Proteomes" id="UP000178122">
    <property type="component" value="Unassembled WGS sequence"/>
</dbReference>
<dbReference type="GO" id="GO:0008168">
    <property type="term" value="F:methyltransferase activity"/>
    <property type="evidence" value="ECO:0007669"/>
    <property type="project" value="InterPro"/>
</dbReference>
<feature type="domain" description="Methyltransferase small" evidence="3">
    <location>
        <begin position="46"/>
        <end position="143"/>
    </location>
</feature>
<dbReference type="InterPro" id="IPR002052">
    <property type="entry name" value="DNA_methylase_N6_adenine_CS"/>
</dbReference>
<comment type="similarity">
    <text evidence="1">Belongs to the methyltransferase superfamily. PrmA family.</text>
</comment>
<evidence type="ECO:0000313" key="4">
    <source>
        <dbReference type="EMBL" id="OGY53791.1"/>
    </source>
</evidence>
<dbReference type="InterPro" id="IPR051720">
    <property type="entry name" value="rRNA_MeTrfase/Polyamine_Synth"/>
</dbReference>
<dbReference type="EMBL" id="MHIN01000040">
    <property type="protein sequence ID" value="OGY53791.1"/>
    <property type="molecule type" value="Genomic_DNA"/>
</dbReference>
<evidence type="ECO:0000256" key="2">
    <source>
        <dbReference type="ARBA" id="ARBA00041374"/>
    </source>
</evidence>
<dbReference type="PANTHER" id="PTHR23290:SF0">
    <property type="entry name" value="RRNA N6-ADENOSINE-METHYLTRANSFERASE METTL5"/>
    <property type="match status" value="1"/>
</dbReference>
<sequence length="208" mass="23727">MSIRSKKDLEVELSKLQGFTNPSWELEQYQTPSSIAAEWIWNMAMLSDVAGKTILDAACGPGILGLGLLLMGAKKVYFLDKDPSIITICQQNYHTLEQEYEIGQAEFITTDISLFDETVDIVVQNPPFGTKTAHADKKFLEKAFTSANIVYSMHKYSTQSFIDAISKDFKFTITHLWRYEFPIKATFAHHTKPVEYVDVALWRMEKIN</sequence>
<dbReference type="InterPro" id="IPR007848">
    <property type="entry name" value="Small_mtfrase_dom"/>
</dbReference>
<reference evidence="4 5" key="1">
    <citation type="journal article" date="2016" name="Nat. Commun.">
        <title>Thousands of microbial genomes shed light on interconnected biogeochemical processes in an aquifer system.</title>
        <authorList>
            <person name="Anantharaman K."/>
            <person name="Brown C.T."/>
            <person name="Hug L.A."/>
            <person name="Sharon I."/>
            <person name="Castelle C.J."/>
            <person name="Probst A.J."/>
            <person name="Thomas B.C."/>
            <person name="Singh A."/>
            <person name="Wilkins M.J."/>
            <person name="Karaoz U."/>
            <person name="Brodie E.L."/>
            <person name="Williams K.H."/>
            <person name="Hubbard S.S."/>
            <person name="Banfield J.F."/>
        </authorList>
    </citation>
    <scope>NUCLEOTIDE SEQUENCE [LARGE SCALE GENOMIC DNA]</scope>
</reference>
<organism evidence="4 5">
    <name type="scientific">Candidatus Buchananbacteria bacterium RIFCSPLOWO2_01_FULL_40_23b</name>
    <dbReference type="NCBI Taxonomy" id="1797544"/>
    <lineage>
        <taxon>Bacteria</taxon>
        <taxon>Candidatus Buchananiibacteriota</taxon>
    </lineage>
</organism>
<proteinExistence type="inferred from homology"/>
<dbReference type="InterPro" id="IPR029063">
    <property type="entry name" value="SAM-dependent_MTases_sf"/>
</dbReference>
<evidence type="ECO:0000256" key="1">
    <source>
        <dbReference type="ARBA" id="ARBA00009741"/>
    </source>
</evidence>
<evidence type="ECO:0000313" key="5">
    <source>
        <dbReference type="Proteomes" id="UP000178122"/>
    </source>
</evidence>
<dbReference type="Gene3D" id="3.40.50.150">
    <property type="entry name" value="Vaccinia Virus protein VP39"/>
    <property type="match status" value="1"/>
</dbReference>
<dbReference type="PANTHER" id="PTHR23290">
    <property type="entry name" value="RRNA N6-ADENOSINE-METHYLTRANSFERASE METTL5"/>
    <property type="match status" value="1"/>
</dbReference>